<organism evidence="3 4">
    <name type="scientific">Exophiala spinifera</name>
    <dbReference type="NCBI Taxonomy" id="91928"/>
    <lineage>
        <taxon>Eukaryota</taxon>
        <taxon>Fungi</taxon>
        <taxon>Dikarya</taxon>
        <taxon>Ascomycota</taxon>
        <taxon>Pezizomycotina</taxon>
        <taxon>Eurotiomycetes</taxon>
        <taxon>Chaetothyriomycetidae</taxon>
        <taxon>Chaetothyriales</taxon>
        <taxon>Herpotrichiellaceae</taxon>
        <taxon>Exophiala</taxon>
    </lineage>
</organism>
<dbReference type="RefSeq" id="XP_016240424.1">
    <property type="nucleotide sequence ID" value="XM_016375148.1"/>
</dbReference>
<protein>
    <recommendedName>
        <fullName evidence="5">DUF410 domain-containing protein</fullName>
    </recommendedName>
</protein>
<dbReference type="Gene3D" id="1.25.40.10">
    <property type="entry name" value="Tetratricopeptide repeat domain"/>
    <property type="match status" value="1"/>
</dbReference>
<dbReference type="PANTHER" id="PTHR12875">
    <property type="entry name" value="GOLGI TO ER TRAFFIC PROTEIN 4 HOMOLOG"/>
    <property type="match status" value="1"/>
</dbReference>
<dbReference type="AlphaFoldDB" id="A0A0D2BMP3"/>
<evidence type="ECO:0008006" key="5">
    <source>
        <dbReference type="Google" id="ProtNLM"/>
    </source>
</evidence>
<dbReference type="EMBL" id="KN847492">
    <property type="protein sequence ID" value="KIW20208.1"/>
    <property type="molecule type" value="Genomic_DNA"/>
</dbReference>
<dbReference type="GO" id="GO:0072380">
    <property type="term" value="C:TRC complex"/>
    <property type="evidence" value="ECO:0007669"/>
    <property type="project" value="TreeGrafter"/>
</dbReference>
<proteinExistence type="inferred from homology"/>
<dbReference type="Proteomes" id="UP000053328">
    <property type="component" value="Unassembled WGS sequence"/>
</dbReference>
<dbReference type="Pfam" id="PF04190">
    <property type="entry name" value="GET4"/>
    <property type="match status" value="1"/>
</dbReference>
<gene>
    <name evidence="3" type="ORF">PV08_00783</name>
</gene>
<sequence>MSAKIAKTIARQKEKIAEGNFYEAHQQLRVITSRYLKSSDYTSARDVLYNGALLLLRAGQGGSGGDLALMLLNDVYVKGEFDCTDENKKKLLEILHAFPPEEPTRKRFINEMVGWSSKFGDLDRGDPEIHDQVGRVLADGMPYSTMFIPCTERTLKTRAEGEVYDAERHLVLGTASSAPILASLHYNWYSVDQPHLAGIYASRSVLPYLLVGNLASANSALSTFTSHLTTSNPHLLAMSQPIESSKSGLSLRIFPSIPLLNFLSLLLLAAQKGDASLFRQLSKYYAPHLKDAEGLWSDALSSIGEVWFGIKIPRQGGNPLFDMMGSMLFGGGEGGQGRGNTPRSNTPKPLTGPKKEIEKPPAMDLD</sequence>
<keyword evidence="4" id="KW-1185">Reference proteome</keyword>
<dbReference type="STRING" id="91928.A0A0D2BMP3"/>
<evidence type="ECO:0000313" key="4">
    <source>
        <dbReference type="Proteomes" id="UP000053328"/>
    </source>
</evidence>
<dbReference type="HOGENOM" id="CLU_046061_0_1_1"/>
<dbReference type="OrthoDB" id="10252405at2759"/>
<comment type="similarity">
    <text evidence="1">Belongs to the GET4 family.</text>
</comment>
<dbReference type="VEuPathDB" id="FungiDB:PV08_00783"/>
<dbReference type="PANTHER" id="PTHR12875:SF0">
    <property type="entry name" value="GOLGI TO ER TRAFFIC PROTEIN 4 HOMOLOG"/>
    <property type="match status" value="1"/>
</dbReference>
<name>A0A0D2BMP3_9EURO</name>
<evidence type="ECO:0000313" key="3">
    <source>
        <dbReference type="EMBL" id="KIW20208.1"/>
    </source>
</evidence>
<reference evidence="3 4" key="1">
    <citation type="submission" date="2015-01" db="EMBL/GenBank/DDBJ databases">
        <title>The Genome Sequence of Exophiala spinifera CBS89968.</title>
        <authorList>
            <consortium name="The Broad Institute Genomics Platform"/>
            <person name="Cuomo C."/>
            <person name="de Hoog S."/>
            <person name="Gorbushina A."/>
            <person name="Stielow B."/>
            <person name="Teixiera M."/>
            <person name="Abouelleil A."/>
            <person name="Chapman S.B."/>
            <person name="Priest M."/>
            <person name="Young S.K."/>
            <person name="Wortman J."/>
            <person name="Nusbaum C."/>
            <person name="Birren B."/>
        </authorList>
    </citation>
    <scope>NUCLEOTIDE SEQUENCE [LARGE SCALE GENOMIC DNA]</scope>
    <source>
        <strain evidence="3 4">CBS 89968</strain>
    </source>
</reference>
<accession>A0A0D2BMP3</accession>
<dbReference type="GO" id="GO:0045048">
    <property type="term" value="P:protein insertion into ER membrane"/>
    <property type="evidence" value="ECO:0007669"/>
    <property type="project" value="InterPro"/>
</dbReference>
<feature type="region of interest" description="Disordered" evidence="2">
    <location>
        <begin position="331"/>
        <end position="366"/>
    </location>
</feature>
<dbReference type="InterPro" id="IPR007317">
    <property type="entry name" value="GET4"/>
</dbReference>
<evidence type="ECO:0000256" key="2">
    <source>
        <dbReference type="SAM" id="MobiDB-lite"/>
    </source>
</evidence>
<evidence type="ECO:0000256" key="1">
    <source>
        <dbReference type="ARBA" id="ARBA00005351"/>
    </source>
</evidence>
<feature type="compositionally biased region" description="Basic and acidic residues" evidence="2">
    <location>
        <begin position="353"/>
        <end position="366"/>
    </location>
</feature>
<dbReference type="GeneID" id="27327866"/>
<dbReference type="InterPro" id="IPR011990">
    <property type="entry name" value="TPR-like_helical_dom_sf"/>
</dbReference>